<gene>
    <name evidence="5" type="ORF">G3M58_95590</name>
</gene>
<keyword evidence="2" id="KW-1015">Disulfide bond</keyword>
<comment type="function">
    <text evidence="3">Inhibits mammalian alpha-amylases specifically but has no action on plant and microbial alpha-amylases.</text>
</comment>
<dbReference type="AlphaFoldDB" id="A0A6G3Y136"/>
<keyword evidence="1 3" id="KW-0022">Alpha-amylase inhibitor</keyword>
<accession>A0A6G3Y136</accession>
<evidence type="ECO:0000313" key="5">
    <source>
        <dbReference type="EMBL" id="NEE23470.1"/>
    </source>
</evidence>
<keyword evidence="4" id="KW-0732">Signal</keyword>
<dbReference type="PIRSF" id="PIRSF001658">
    <property type="entry name" value="Amylase_inhib"/>
    <property type="match status" value="1"/>
</dbReference>
<dbReference type="GO" id="GO:0015066">
    <property type="term" value="F:alpha-amylase inhibitor activity"/>
    <property type="evidence" value="ECO:0007669"/>
    <property type="project" value="UniProtKB-UniRule"/>
</dbReference>
<comment type="caution">
    <text evidence="5">The sequence shown here is derived from an EMBL/GenBank/DDBJ whole genome shotgun (WGS) entry which is preliminary data.</text>
</comment>
<feature type="chain" id="PRO_5039013561" description="Alpha-amylase inhibitor" evidence="4">
    <location>
        <begin position="28"/>
        <end position="109"/>
    </location>
</feature>
<sequence>MKRFLCSTFVISTVVLAVATPGAAAYAEPEEEAGSRLAAPDCVTYSADWRYTFVTNTCSDTYTVKVVYRDGTDVPGRVAPPGALITFPGYGTSGNEVLGVVLCDDGDGA</sequence>
<dbReference type="SMART" id="SM00783">
    <property type="entry name" value="A_amylase_inhib"/>
    <property type="match status" value="1"/>
</dbReference>
<evidence type="ECO:0000256" key="3">
    <source>
        <dbReference type="PIRNR" id="PIRNR001658"/>
    </source>
</evidence>
<evidence type="ECO:0000256" key="1">
    <source>
        <dbReference type="ARBA" id="ARBA00022579"/>
    </source>
</evidence>
<protein>
    <recommendedName>
        <fullName evidence="3">Alpha-amylase inhibitor</fullName>
    </recommendedName>
</protein>
<reference evidence="5" key="1">
    <citation type="submission" date="2020-01" db="EMBL/GenBank/DDBJ databases">
        <title>Insect and environment-associated Actinomycetes.</title>
        <authorList>
            <person name="Currrie C."/>
            <person name="Chevrette M."/>
            <person name="Carlson C."/>
            <person name="Stubbendieck R."/>
            <person name="Wendt-Pienkowski E."/>
        </authorList>
    </citation>
    <scope>NUCLEOTIDE SEQUENCE</scope>
    <source>
        <strain evidence="5">SID7499</strain>
    </source>
</reference>
<dbReference type="SUPFAM" id="SSF49498">
    <property type="entry name" value="alpha-Amylase inhibitor tendamistat"/>
    <property type="match status" value="1"/>
</dbReference>
<dbReference type="Pfam" id="PF01356">
    <property type="entry name" value="A_amylase_inhib"/>
    <property type="match status" value="1"/>
</dbReference>
<name>A0A6G3Y136_9ACTN</name>
<feature type="signal peptide" evidence="4">
    <location>
        <begin position="1"/>
        <end position="27"/>
    </location>
</feature>
<dbReference type="EMBL" id="JAAGMN010010374">
    <property type="protein sequence ID" value="NEE23470.1"/>
    <property type="molecule type" value="Genomic_DNA"/>
</dbReference>
<dbReference type="Gene3D" id="2.60.40.20">
    <property type="entry name" value="Alpha-amylase inhibitor"/>
    <property type="match status" value="1"/>
</dbReference>
<proteinExistence type="predicted"/>
<dbReference type="InterPro" id="IPR036379">
    <property type="entry name" value="A-amylase_inhib_sf"/>
</dbReference>
<evidence type="ECO:0000256" key="2">
    <source>
        <dbReference type="ARBA" id="ARBA00023157"/>
    </source>
</evidence>
<organism evidence="5">
    <name type="scientific">Streptomyces sp. SID7499</name>
    <dbReference type="NCBI Taxonomy" id="2706086"/>
    <lineage>
        <taxon>Bacteria</taxon>
        <taxon>Bacillati</taxon>
        <taxon>Actinomycetota</taxon>
        <taxon>Actinomycetes</taxon>
        <taxon>Kitasatosporales</taxon>
        <taxon>Streptomycetaceae</taxon>
        <taxon>Streptomyces</taxon>
    </lineage>
</organism>
<evidence type="ECO:0000256" key="4">
    <source>
        <dbReference type="SAM" id="SignalP"/>
    </source>
</evidence>
<dbReference type="InterPro" id="IPR000833">
    <property type="entry name" value="A-amylase_inhib"/>
</dbReference>